<evidence type="ECO:0000313" key="1">
    <source>
        <dbReference type="EMBL" id="KAG8174960.1"/>
    </source>
</evidence>
<dbReference type="EMBL" id="JAFNEN010001103">
    <property type="protein sequence ID" value="KAG8174960.1"/>
    <property type="molecule type" value="Genomic_DNA"/>
</dbReference>
<comment type="caution">
    <text evidence="1">The sequence shown here is derived from an EMBL/GenBank/DDBJ whole genome shotgun (WGS) entry which is preliminary data.</text>
</comment>
<gene>
    <name evidence="1" type="ORF">JTE90_002482</name>
</gene>
<sequence>MTSLPESSEQFPILSNEWVERHLPPLDSLTEPQRIAEWVYRFLLNDQIIPECNDGDATTVWTRLDQRFGHQDVEWNEPTKSVTQVNEILSDHTDYIDAAENPHTMIQNLLCMTAIFLKVQVAKFPDHKERIAHTASECYSTFMTRELRRRPDLRELLMQRPLTCLIC</sequence>
<dbReference type="Proteomes" id="UP000827092">
    <property type="component" value="Unassembled WGS sequence"/>
</dbReference>
<name>A0AAV6TSF2_9ARAC</name>
<reference evidence="1 2" key="1">
    <citation type="journal article" date="2022" name="Nat. Ecol. Evol.">
        <title>A masculinizing supergene underlies an exaggerated male reproductive morph in a spider.</title>
        <authorList>
            <person name="Hendrickx F."/>
            <person name="De Corte Z."/>
            <person name="Sonet G."/>
            <person name="Van Belleghem S.M."/>
            <person name="Kostlbacher S."/>
            <person name="Vangestel C."/>
        </authorList>
    </citation>
    <scope>NUCLEOTIDE SEQUENCE [LARGE SCALE GENOMIC DNA]</scope>
    <source>
        <strain evidence="1">W744_W776</strain>
    </source>
</reference>
<dbReference type="AlphaFoldDB" id="A0AAV6TSF2"/>
<evidence type="ECO:0000313" key="2">
    <source>
        <dbReference type="Proteomes" id="UP000827092"/>
    </source>
</evidence>
<protein>
    <submittedName>
        <fullName evidence="1">Uncharacterized protein</fullName>
    </submittedName>
</protein>
<keyword evidence="2" id="KW-1185">Reference proteome</keyword>
<accession>A0AAV6TSF2</accession>
<organism evidence="1 2">
    <name type="scientific">Oedothorax gibbosus</name>
    <dbReference type="NCBI Taxonomy" id="931172"/>
    <lineage>
        <taxon>Eukaryota</taxon>
        <taxon>Metazoa</taxon>
        <taxon>Ecdysozoa</taxon>
        <taxon>Arthropoda</taxon>
        <taxon>Chelicerata</taxon>
        <taxon>Arachnida</taxon>
        <taxon>Araneae</taxon>
        <taxon>Araneomorphae</taxon>
        <taxon>Entelegynae</taxon>
        <taxon>Araneoidea</taxon>
        <taxon>Linyphiidae</taxon>
        <taxon>Erigoninae</taxon>
        <taxon>Oedothorax</taxon>
    </lineage>
</organism>
<proteinExistence type="predicted"/>